<feature type="region of interest" description="Disordered" evidence="1">
    <location>
        <begin position="1"/>
        <end position="64"/>
    </location>
</feature>
<dbReference type="PANTHER" id="PTHR33096">
    <property type="entry name" value="CXC2 DOMAIN-CONTAINING PROTEIN"/>
    <property type="match status" value="1"/>
</dbReference>
<evidence type="ECO:0008006" key="4">
    <source>
        <dbReference type="Google" id="ProtNLM"/>
    </source>
</evidence>
<keyword evidence="3" id="KW-1185">Reference proteome</keyword>
<evidence type="ECO:0000313" key="3">
    <source>
        <dbReference type="Proteomes" id="UP000001072"/>
    </source>
</evidence>
<organism evidence="3">
    <name type="scientific">Melampsora larici-populina (strain 98AG31 / pathotype 3-4-7)</name>
    <name type="common">Poplar leaf rust fungus</name>
    <dbReference type="NCBI Taxonomy" id="747676"/>
    <lineage>
        <taxon>Eukaryota</taxon>
        <taxon>Fungi</taxon>
        <taxon>Dikarya</taxon>
        <taxon>Basidiomycota</taxon>
        <taxon>Pucciniomycotina</taxon>
        <taxon>Pucciniomycetes</taxon>
        <taxon>Pucciniales</taxon>
        <taxon>Melampsoraceae</taxon>
        <taxon>Melampsora</taxon>
    </lineage>
</organism>
<dbReference type="EMBL" id="GL883109">
    <property type="protein sequence ID" value="EGG06277.1"/>
    <property type="molecule type" value="Genomic_DNA"/>
</dbReference>
<dbReference type="RefSeq" id="XP_007410515.1">
    <property type="nucleotide sequence ID" value="XM_007410453.1"/>
</dbReference>
<proteinExistence type="predicted"/>
<dbReference type="HOGENOM" id="CLU_1103003_0_0_1"/>
<dbReference type="PANTHER" id="PTHR33096:SF1">
    <property type="entry name" value="CXC1-LIKE CYSTEINE CLUSTER ASSOCIATED WITH KDZ TRANSPOSASES DOMAIN-CONTAINING PROTEIN"/>
    <property type="match status" value="1"/>
</dbReference>
<reference evidence="3" key="1">
    <citation type="journal article" date="2011" name="Proc. Natl. Acad. Sci. U.S.A.">
        <title>Obligate biotrophy features unraveled by the genomic analysis of rust fungi.</title>
        <authorList>
            <person name="Duplessis S."/>
            <person name="Cuomo C.A."/>
            <person name="Lin Y.-C."/>
            <person name="Aerts A."/>
            <person name="Tisserant E."/>
            <person name="Veneault-Fourrey C."/>
            <person name="Joly D.L."/>
            <person name="Hacquard S."/>
            <person name="Amselem J."/>
            <person name="Cantarel B.L."/>
            <person name="Chiu R."/>
            <person name="Coutinho P.M."/>
            <person name="Feau N."/>
            <person name="Field M."/>
            <person name="Frey P."/>
            <person name="Gelhaye E."/>
            <person name="Goldberg J."/>
            <person name="Grabherr M.G."/>
            <person name="Kodira C.D."/>
            <person name="Kohler A."/>
            <person name="Kuees U."/>
            <person name="Lindquist E.A."/>
            <person name="Lucas S.M."/>
            <person name="Mago R."/>
            <person name="Mauceli E."/>
            <person name="Morin E."/>
            <person name="Murat C."/>
            <person name="Pangilinan J.L."/>
            <person name="Park R."/>
            <person name="Pearson M."/>
            <person name="Quesneville H."/>
            <person name="Rouhier N."/>
            <person name="Sakthikumar S."/>
            <person name="Salamov A.A."/>
            <person name="Schmutz J."/>
            <person name="Selles B."/>
            <person name="Shapiro H."/>
            <person name="Tanguay P."/>
            <person name="Tuskan G.A."/>
            <person name="Henrissat B."/>
            <person name="Van de Peer Y."/>
            <person name="Rouze P."/>
            <person name="Ellis J.G."/>
            <person name="Dodds P.N."/>
            <person name="Schein J.E."/>
            <person name="Zhong S."/>
            <person name="Hamelin R.C."/>
            <person name="Grigoriev I.V."/>
            <person name="Szabo L.J."/>
            <person name="Martin F."/>
        </authorList>
    </citation>
    <scope>NUCLEOTIDE SEQUENCE [LARGE SCALE GENOMIC DNA]</scope>
    <source>
        <strain evidence="3">98AG31 / pathotype 3-4-7</strain>
    </source>
</reference>
<accession>F4RN53</accession>
<evidence type="ECO:0000313" key="2">
    <source>
        <dbReference type="EMBL" id="EGG06277.1"/>
    </source>
</evidence>
<feature type="compositionally biased region" description="Polar residues" evidence="1">
    <location>
        <begin position="1"/>
        <end position="11"/>
    </location>
</feature>
<gene>
    <name evidence="2" type="ORF">MELLADRAFT_106941</name>
</gene>
<evidence type="ECO:0000256" key="1">
    <source>
        <dbReference type="SAM" id="MobiDB-lite"/>
    </source>
</evidence>
<dbReference type="VEuPathDB" id="FungiDB:MELLADRAFT_106941"/>
<dbReference type="KEGG" id="mlr:MELLADRAFT_106941"/>
<protein>
    <recommendedName>
        <fullName evidence="4">CxC1-like cysteine cluster associated with KDZ transposases domain-containing protein</fullName>
    </recommendedName>
</protein>
<name>F4RN53_MELLP</name>
<dbReference type="Proteomes" id="UP000001072">
    <property type="component" value="Unassembled WGS sequence"/>
</dbReference>
<sequence length="252" mass="29145">MGKTNKPTNLIGNMGLRSKRRRKAGTPPKMTPQKAQSISASLGIATHPVPASNGHLEDLDDNPELNQFLPLPEEPEAPAHPIPDAAYQFAQDSRSWWNAEARRNLKLQWNAIEFQMTATYLELQYQTRNWTSKASYLDVDINCQCSNSLTIDSVDLIDTLGFHSKHPILFCDWLLRRLRNAQTVLRETSSALSKLSQERSSLFPTIRYTYEFLREQWIVERNSQHKRCYIQEEQKIELGRLLCLEEMAQEIW</sequence>
<dbReference type="AlphaFoldDB" id="F4RN53"/>
<dbReference type="InParanoid" id="F4RN53"/>
<dbReference type="GeneID" id="18923043"/>